<feature type="compositionally biased region" description="Low complexity" evidence="3">
    <location>
        <begin position="320"/>
        <end position="336"/>
    </location>
</feature>
<feature type="compositionally biased region" description="Polar residues" evidence="3">
    <location>
        <begin position="253"/>
        <end position="263"/>
    </location>
</feature>
<keyword evidence="6" id="KW-1185">Reference proteome</keyword>
<reference evidence="5" key="1">
    <citation type="journal article" date="2020" name="Stud. Mycol.">
        <title>101 Dothideomycetes genomes: a test case for predicting lifestyles and emergence of pathogens.</title>
        <authorList>
            <person name="Haridas S."/>
            <person name="Albert R."/>
            <person name="Binder M."/>
            <person name="Bloem J."/>
            <person name="Labutti K."/>
            <person name="Salamov A."/>
            <person name="Andreopoulos B."/>
            <person name="Baker S."/>
            <person name="Barry K."/>
            <person name="Bills G."/>
            <person name="Bluhm B."/>
            <person name="Cannon C."/>
            <person name="Castanera R."/>
            <person name="Culley D."/>
            <person name="Daum C."/>
            <person name="Ezra D."/>
            <person name="Gonzalez J."/>
            <person name="Henrissat B."/>
            <person name="Kuo A."/>
            <person name="Liang C."/>
            <person name="Lipzen A."/>
            <person name="Lutzoni F."/>
            <person name="Magnuson J."/>
            <person name="Mondo S."/>
            <person name="Nolan M."/>
            <person name="Ohm R."/>
            <person name="Pangilinan J."/>
            <person name="Park H.-J."/>
            <person name="Ramirez L."/>
            <person name="Alfaro M."/>
            <person name="Sun H."/>
            <person name="Tritt A."/>
            <person name="Yoshinaga Y."/>
            <person name="Zwiers L.-H."/>
            <person name="Turgeon B."/>
            <person name="Goodwin S."/>
            <person name="Spatafora J."/>
            <person name="Crous P."/>
            <person name="Grigoriev I."/>
        </authorList>
    </citation>
    <scope>NUCLEOTIDE SEQUENCE</scope>
    <source>
        <strain evidence="5">CBS 675.92</strain>
    </source>
</reference>
<dbReference type="InterPro" id="IPR006969">
    <property type="entry name" value="Stig-like"/>
</dbReference>
<evidence type="ECO:0000256" key="2">
    <source>
        <dbReference type="ARBA" id="ARBA00022729"/>
    </source>
</evidence>
<feature type="compositionally biased region" description="Low complexity" evidence="3">
    <location>
        <begin position="344"/>
        <end position="361"/>
    </location>
</feature>
<feature type="compositionally biased region" description="Low complexity" evidence="3">
    <location>
        <begin position="199"/>
        <end position="208"/>
    </location>
</feature>
<evidence type="ECO:0008006" key="7">
    <source>
        <dbReference type="Google" id="ProtNLM"/>
    </source>
</evidence>
<dbReference type="EMBL" id="ML977021">
    <property type="protein sequence ID" value="KAF1950981.1"/>
    <property type="molecule type" value="Genomic_DNA"/>
</dbReference>
<proteinExistence type="inferred from homology"/>
<organism evidence="5 6">
    <name type="scientific">Byssothecium circinans</name>
    <dbReference type="NCBI Taxonomy" id="147558"/>
    <lineage>
        <taxon>Eukaryota</taxon>
        <taxon>Fungi</taxon>
        <taxon>Dikarya</taxon>
        <taxon>Ascomycota</taxon>
        <taxon>Pezizomycotina</taxon>
        <taxon>Dothideomycetes</taxon>
        <taxon>Pleosporomycetidae</taxon>
        <taxon>Pleosporales</taxon>
        <taxon>Massarineae</taxon>
        <taxon>Massarinaceae</taxon>
        <taxon>Byssothecium</taxon>
    </lineage>
</organism>
<protein>
    <recommendedName>
        <fullName evidence="7">TNFR-Cys domain-containing protein</fullName>
    </recommendedName>
</protein>
<feature type="compositionally biased region" description="Pro residues" evidence="3">
    <location>
        <begin position="362"/>
        <end position="379"/>
    </location>
</feature>
<keyword evidence="2 4" id="KW-0732">Signal</keyword>
<sequence>MYPFLVFFAPLPIAAILDGRQYYGCTEDDCLRAVNGTTRGPDQPVMALNDCRDYMTTTLIVDPIYTTTTLTTSSGLTILPSCGTISTSTGYLTARETPAAKLHKNSVLEGHQEFAHSVSSTAGPIPSYATSACTLSHFSSACSCIGITAGLVTSSGITVTQTLTTMVITTSIGSCPIPAPTIGTTSDPGTSTTYTITMSHSSTTSTTTVVIPDPTRRGTATGTGTGTSSSSKGTSIPGTPSRPQPTSTPPYGNDTTSYITSIKPTCPSDHPTNTTLPPTTLPPSNTTLPPIPIPPSNTTLPPTTLPPSNTTLPPTPTPPSNTTLPPTTLPPSNTTLPPVPTPPSNTTLPPTSIPPSNTTLPPIIPPPSNTTFPPMPIPPSNTTLPPTTLPPTNTTSPPTSTPTNPCGGRGVKLCSGICTDTKTDVEHCGSCDNVCKPGHYCTNGVCTRPACDSDCEFARLCGLSNANVTCACGLDSSNAQVCYNRSFDCNAASPGQCDSTAECDVGTICVPDACCGSRGGRCVSTEGCGVQGEHMELGERVRFGKMGKRSIRLHL</sequence>
<evidence type="ECO:0000256" key="1">
    <source>
        <dbReference type="ARBA" id="ARBA00006010"/>
    </source>
</evidence>
<feature type="compositionally biased region" description="Low complexity" evidence="3">
    <location>
        <begin position="217"/>
        <end position="239"/>
    </location>
</feature>
<name>A0A6A5TED9_9PLEO</name>
<feature type="region of interest" description="Disordered" evidence="3">
    <location>
        <begin position="199"/>
        <end position="404"/>
    </location>
</feature>
<gene>
    <name evidence="5" type="ORF">CC80DRAFT_539331</name>
</gene>
<feature type="compositionally biased region" description="Low complexity" evidence="3">
    <location>
        <begin position="271"/>
        <end position="288"/>
    </location>
</feature>
<feature type="chain" id="PRO_5025637890" description="TNFR-Cys domain-containing protein" evidence="4">
    <location>
        <begin position="20"/>
        <end position="555"/>
    </location>
</feature>
<evidence type="ECO:0000313" key="5">
    <source>
        <dbReference type="EMBL" id="KAF1950981.1"/>
    </source>
</evidence>
<evidence type="ECO:0000256" key="4">
    <source>
        <dbReference type="SAM" id="SignalP"/>
    </source>
</evidence>
<feature type="signal peptide" evidence="4">
    <location>
        <begin position="1"/>
        <end position="19"/>
    </location>
</feature>
<evidence type="ECO:0000256" key="3">
    <source>
        <dbReference type="SAM" id="MobiDB-lite"/>
    </source>
</evidence>
<feature type="compositionally biased region" description="Low complexity" evidence="3">
    <location>
        <begin position="296"/>
        <end position="312"/>
    </location>
</feature>
<feature type="compositionally biased region" description="Low complexity" evidence="3">
    <location>
        <begin position="380"/>
        <end position="404"/>
    </location>
</feature>
<dbReference type="Proteomes" id="UP000800035">
    <property type="component" value="Unassembled WGS sequence"/>
</dbReference>
<dbReference type="OrthoDB" id="5596743at2759"/>
<evidence type="ECO:0000313" key="6">
    <source>
        <dbReference type="Proteomes" id="UP000800035"/>
    </source>
</evidence>
<dbReference type="AlphaFoldDB" id="A0A6A5TED9"/>
<dbReference type="Pfam" id="PF04885">
    <property type="entry name" value="Stig1"/>
    <property type="match status" value="1"/>
</dbReference>
<comment type="similarity">
    <text evidence="1">Belongs to the STIG1 family.</text>
</comment>
<accession>A0A6A5TED9</accession>